<dbReference type="InterPro" id="IPR036691">
    <property type="entry name" value="Endo/exonu/phosph_ase_sf"/>
</dbReference>
<evidence type="ECO:0000313" key="1">
    <source>
        <dbReference type="EMBL" id="JAV70109.1"/>
    </source>
</evidence>
<organism evidence="1">
    <name type="scientific">Photinus pyralis</name>
    <name type="common">Common eastern firefly</name>
    <name type="synonym">Lampyris pyralis</name>
    <dbReference type="NCBI Taxonomy" id="7054"/>
    <lineage>
        <taxon>Eukaryota</taxon>
        <taxon>Metazoa</taxon>
        <taxon>Ecdysozoa</taxon>
        <taxon>Arthropoda</taxon>
        <taxon>Hexapoda</taxon>
        <taxon>Insecta</taxon>
        <taxon>Pterygota</taxon>
        <taxon>Neoptera</taxon>
        <taxon>Endopterygota</taxon>
        <taxon>Coleoptera</taxon>
        <taxon>Polyphaga</taxon>
        <taxon>Elateriformia</taxon>
        <taxon>Elateroidea</taxon>
        <taxon>Lampyridae</taxon>
        <taxon>Lampyrinae</taxon>
        <taxon>Photinus</taxon>
    </lineage>
</organism>
<dbReference type="Gene3D" id="3.60.10.10">
    <property type="entry name" value="Endonuclease/exonuclease/phosphatase"/>
    <property type="match status" value="1"/>
</dbReference>
<accession>A0A1Y1L8T3</accession>
<name>A0A1Y1L8T3_PHOPY</name>
<proteinExistence type="predicted"/>
<evidence type="ECO:0008006" key="2">
    <source>
        <dbReference type="Google" id="ProtNLM"/>
    </source>
</evidence>
<sequence length="200" mass="23453">MIKKYKKNILIMGDLNIDYLQNSPSKLALEDIFDCFHLKTLIHEPTRSFTNINGHSSNTCLDYVIVDQSLEQRLLRCDNHECNIADHTAQILEIKTTNYKQTNLTNRRTYRAITQTSLASLRSDLKFLPSINPTNIDTSVHQFTVALRYYIEIWFPRKILRPRSNKGWVTSEIRNESEALRKQFSLIKSVTSLELRREYN</sequence>
<dbReference type="EMBL" id="GEZM01062032">
    <property type="protein sequence ID" value="JAV70109.1"/>
    <property type="molecule type" value="Transcribed_RNA"/>
</dbReference>
<protein>
    <recommendedName>
        <fullName evidence="2">Endonuclease/exonuclease/phosphatase domain-containing protein</fullName>
    </recommendedName>
</protein>
<dbReference type="SUPFAM" id="SSF56219">
    <property type="entry name" value="DNase I-like"/>
    <property type="match status" value="1"/>
</dbReference>
<dbReference type="AlphaFoldDB" id="A0A1Y1L8T3"/>
<reference evidence="1" key="1">
    <citation type="journal article" date="2016" name="Sci. Rep.">
        <title>Molecular characterization of firefly nuptial gifts: a multi-omics approach sheds light on postcopulatory sexual selection.</title>
        <authorList>
            <person name="Al-Wathiqui N."/>
            <person name="Fallon T.R."/>
            <person name="South A."/>
            <person name="Weng J.K."/>
            <person name="Lewis S.M."/>
        </authorList>
    </citation>
    <scope>NUCLEOTIDE SEQUENCE</scope>
</reference>